<evidence type="ECO:0000313" key="3">
    <source>
        <dbReference type="Proteomes" id="UP000001444"/>
    </source>
</evidence>
<dbReference type="Proteomes" id="UP000001444">
    <property type="component" value="Chromosome"/>
</dbReference>
<organism evidence="2 3">
    <name type="scientific">Streptomyces scabiei (strain 87.22)</name>
    <dbReference type="NCBI Taxonomy" id="680198"/>
    <lineage>
        <taxon>Bacteria</taxon>
        <taxon>Bacillati</taxon>
        <taxon>Actinomycetota</taxon>
        <taxon>Actinomycetes</taxon>
        <taxon>Kitasatosporales</taxon>
        <taxon>Streptomycetaceae</taxon>
        <taxon>Streptomyces</taxon>
    </lineage>
</organism>
<evidence type="ECO:0000313" key="2">
    <source>
        <dbReference type="EMBL" id="CBG71158.1"/>
    </source>
</evidence>
<dbReference type="EMBL" id="FN554889">
    <property type="protein sequence ID" value="CBG71158.1"/>
    <property type="molecule type" value="Genomic_DNA"/>
</dbReference>
<gene>
    <name evidence="2" type="ordered locus">SCAB_40841</name>
</gene>
<proteinExistence type="predicted"/>
<protein>
    <submittedName>
        <fullName evidence="2">Uncharacterized protein</fullName>
    </submittedName>
</protein>
<feature type="region of interest" description="Disordered" evidence="1">
    <location>
        <begin position="23"/>
        <end position="46"/>
    </location>
</feature>
<sequence>MRGRKPRHSSSLTLGLSSRCGRIVGRRSRSKQCTASGIGLHMPASK</sequence>
<evidence type="ECO:0000256" key="1">
    <source>
        <dbReference type="SAM" id="MobiDB-lite"/>
    </source>
</evidence>
<dbReference type="AlphaFoldDB" id="C9Z2E4"/>
<dbReference type="KEGG" id="scb:SCAB_40841"/>
<dbReference type="HOGENOM" id="CLU_3189784_0_0_11"/>
<accession>C9Z2E4</accession>
<name>C9Z2E4_STRSW</name>
<keyword evidence="3" id="KW-1185">Reference proteome</keyword>
<reference evidence="2 3" key="1">
    <citation type="journal article" date="2010" name="Mol. Plant Microbe Interact.">
        <title>Streptomyces scabies 87-22 contains a coronafacic acid-like biosynthetic cluster that contributes to plant-microbe interactions.</title>
        <authorList>
            <person name="Bignell D.R."/>
            <person name="Seipke R.F."/>
            <person name="Huguet-Tapia J.C."/>
            <person name="Chambers A.H."/>
            <person name="Parry R.J."/>
            <person name="Loria R."/>
        </authorList>
    </citation>
    <scope>NUCLEOTIDE SEQUENCE [LARGE SCALE GENOMIC DNA]</scope>
    <source>
        <strain evidence="2 3">87.22</strain>
    </source>
</reference>